<dbReference type="EMBL" id="JAIFTL010000084">
    <property type="protein sequence ID" value="KAG9323910.1"/>
    <property type="molecule type" value="Genomic_DNA"/>
</dbReference>
<evidence type="ECO:0000256" key="12">
    <source>
        <dbReference type="ARBA" id="ARBA00048165"/>
    </source>
</evidence>
<evidence type="ECO:0000256" key="3">
    <source>
        <dbReference type="ARBA" id="ARBA00012810"/>
    </source>
</evidence>
<sequence length="562" mass="62526">MTETKRPLDKDPYPIAQALAGTLEPPVLNQRRRTKRQKVQAPPPPVPNRPRQCHFLILGKNKYCSLTAKLGFKFCGEHSMLEEAASPNAEAAADGSEAKTIRKRIPCPFDPSHTAWADDLKAHLFKCNARPKDNPAQFSLDINLSMPRPETASSSPSASSSETTTAISTTSSNGKSEVLTALSQDQLMSLIKKIQDLHAKYVPEIRKEVLDHPALDERKKTVKNIKHAHQQASLLGHMKQRDMLNDPTTCYVEFGAGRGELSNYLKIAVDDHGTATFVLVDRTPPRNKFDSAILGREDIKSLVKRHTMDIKDLVLAEVPEVRRDVTATQRELPVKDIPAITEAQEGGSNESKAEKDDAQKEYEYVEKKPVVALSKHLCGGATDITLKCLMNYQQTESKHSPLASPVKGVLIALCCHQLCQHYMYPNQAFLKEIDISAEEFVYLTRMSSWAVCVNQFKPEKTEALEDKQTSSSSTIGGDDEHRIEADSELEELGSHIPTLDSQARERLGLQCKRLLDIGRVRYLQEHGFDAELVYYVDKDTSLENLALMAVPSNSKALSSTSL</sequence>
<gene>
    <name evidence="18" type="ORF">KVV02_006276</name>
</gene>
<evidence type="ECO:0000256" key="1">
    <source>
        <dbReference type="ARBA" id="ARBA00002267"/>
    </source>
</evidence>
<keyword evidence="7 15" id="KW-0949">S-adenosyl-L-methionine</keyword>
<dbReference type="Pfam" id="PF05206">
    <property type="entry name" value="TRM13"/>
    <property type="match status" value="2"/>
</dbReference>
<dbReference type="PROSITE" id="PS51800">
    <property type="entry name" value="ZF_CHHC_U11_48K"/>
    <property type="match status" value="1"/>
</dbReference>
<comment type="catalytic activity">
    <reaction evidence="13 15">
        <text>cytidine(4) in tRNA(Gly)(GCC) + S-adenosyl-L-methionine = 2'-O-methylcytidine(4) in tRNA(Gly)(GCC) + S-adenosyl-L-homocysteine + H(+)</text>
        <dbReference type="Rhea" id="RHEA:43192"/>
        <dbReference type="Rhea" id="RHEA-COMP:10399"/>
        <dbReference type="Rhea" id="RHEA-COMP:10400"/>
        <dbReference type="ChEBI" id="CHEBI:15378"/>
        <dbReference type="ChEBI" id="CHEBI:57856"/>
        <dbReference type="ChEBI" id="CHEBI:59789"/>
        <dbReference type="ChEBI" id="CHEBI:74495"/>
        <dbReference type="ChEBI" id="CHEBI:82748"/>
        <dbReference type="EC" id="2.1.1.225"/>
    </reaction>
</comment>
<dbReference type="GO" id="GO:0008270">
    <property type="term" value="F:zinc ion binding"/>
    <property type="evidence" value="ECO:0007669"/>
    <property type="project" value="UniProtKB-KW"/>
</dbReference>
<organism evidence="18 19">
    <name type="scientific">Mortierella alpina</name>
    <name type="common">Oleaginous fungus</name>
    <name type="synonym">Mortierella renispora</name>
    <dbReference type="NCBI Taxonomy" id="64518"/>
    <lineage>
        <taxon>Eukaryota</taxon>
        <taxon>Fungi</taxon>
        <taxon>Fungi incertae sedis</taxon>
        <taxon>Mucoromycota</taxon>
        <taxon>Mortierellomycotina</taxon>
        <taxon>Mortierellomycetes</taxon>
        <taxon>Mortierellales</taxon>
        <taxon>Mortierellaceae</taxon>
        <taxon>Mortierella</taxon>
    </lineage>
</organism>
<evidence type="ECO:0000256" key="11">
    <source>
        <dbReference type="ARBA" id="ARBA00022833"/>
    </source>
</evidence>
<dbReference type="PANTHER" id="PTHR12998">
    <property type="entry name" value="TRNA:M(4)X MODIFICATION ENZYME TRM13 HOMOLOG"/>
    <property type="match status" value="1"/>
</dbReference>
<dbReference type="InterPro" id="IPR039044">
    <property type="entry name" value="Trm13"/>
</dbReference>
<feature type="region of interest" description="Disordered" evidence="16">
    <location>
        <begin position="146"/>
        <end position="175"/>
    </location>
</feature>
<keyword evidence="10 15" id="KW-0863">Zinc-finger</keyword>
<evidence type="ECO:0000256" key="8">
    <source>
        <dbReference type="ARBA" id="ARBA00022694"/>
    </source>
</evidence>
<feature type="domain" description="CHHC U11-48K-type" evidence="17">
    <location>
        <begin position="104"/>
        <end position="131"/>
    </location>
</feature>
<dbReference type="Proteomes" id="UP000717515">
    <property type="component" value="Unassembled WGS sequence"/>
</dbReference>
<evidence type="ECO:0000256" key="7">
    <source>
        <dbReference type="ARBA" id="ARBA00022691"/>
    </source>
</evidence>
<dbReference type="InterPro" id="IPR022776">
    <property type="entry name" value="TRM13/UPF0224_CHHC_Znf_dom"/>
</dbReference>
<feature type="region of interest" description="Disordered" evidence="16">
    <location>
        <begin position="1"/>
        <end position="50"/>
    </location>
</feature>
<feature type="region of interest" description="Disordered" evidence="16">
    <location>
        <begin position="338"/>
        <end position="358"/>
    </location>
</feature>
<protein>
    <recommendedName>
        <fullName evidence="4 15">tRNA:m(4)X modification enzyme TRM13</fullName>
        <ecNumber evidence="3 15">2.1.1.225</ecNumber>
    </recommendedName>
</protein>
<feature type="compositionally biased region" description="Low complexity" evidence="16">
    <location>
        <begin position="151"/>
        <end position="172"/>
    </location>
</feature>
<keyword evidence="8 15" id="KW-0819">tRNA processing</keyword>
<keyword evidence="9 15" id="KW-0479">Metal-binding</keyword>
<evidence type="ECO:0000256" key="5">
    <source>
        <dbReference type="ARBA" id="ARBA00022603"/>
    </source>
</evidence>
<dbReference type="InterPro" id="IPR007871">
    <property type="entry name" value="Methyltransferase_TRM13"/>
</dbReference>
<dbReference type="Pfam" id="PF11722">
    <property type="entry name" value="zf-TRM13_CCCH"/>
    <property type="match status" value="1"/>
</dbReference>
<keyword evidence="6 15" id="KW-0808">Transferase</keyword>
<comment type="function">
    <text evidence="1 15">tRNA methylase which 2'-O-methylates cytidine(4) in tRNA(Pro) and tRNA(Gly)(GCC), and adenosine(4) in tRNA(His).</text>
</comment>
<reference evidence="18" key="1">
    <citation type="submission" date="2021-07" db="EMBL/GenBank/DDBJ databases">
        <title>Draft genome of Mortierella alpina, strain LL118, isolated from an aspen leaf litter sample.</title>
        <authorList>
            <person name="Yang S."/>
            <person name="Vinatzer B.A."/>
        </authorList>
    </citation>
    <scope>NUCLEOTIDE SEQUENCE</scope>
    <source>
        <strain evidence="18">LL118</strain>
    </source>
</reference>
<evidence type="ECO:0000256" key="15">
    <source>
        <dbReference type="RuleBase" id="RU367103"/>
    </source>
</evidence>
<name>A0A9P8A6V9_MORAP</name>
<dbReference type="GO" id="GO:0030488">
    <property type="term" value="P:tRNA methylation"/>
    <property type="evidence" value="ECO:0007669"/>
    <property type="project" value="InterPro"/>
</dbReference>
<evidence type="ECO:0000256" key="2">
    <source>
        <dbReference type="ARBA" id="ARBA00005265"/>
    </source>
</evidence>
<dbReference type="GO" id="GO:0106050">
    <property type="term" value="F:tRNA 2'-O-methyltransferase activity"/>
    <property type="evidence" value="ECO:0007669"/>
    <property type="project" value="UniProtKB-UniRule"/>
</dbReference>
<comment type="similarity">
    <text evidence="2 15">Belongs to the methyltransferase TRM13 family.</text>
</comment>
<accession>A0A9P8A6V9</accession>
<dbReference type="PANTHER" id="PTHR12998:SF0">
    <property type="entry name" value="TRNA:M(4)X MODIFICATION ENZYME TRM13 HOMOLOG"/>
    <property type="match status" value="1"/>
</dbReference>
<dbReference type="Pfam" id="PF05253">
    <property type="entry name" value="zf-U11-48K"/>
    <property type="match status" value="1"/>
</dbReference>
<keyword evidence="11 15" id="KW-0862">Zinc</keyword>
<feature type="compositionally biased region" description="Basic and acidic residues" evidence="16">
    <location>
        <begin position="1"/>
        <end position="12"/>
    </location>
</feature>
<keyword evidence="5 15" id="KW-0489">Methyltransferase</keyword>
<evidence type="ECO:0000313" key="19">
    <source>
        <dbReference type="Proteomes" id="UP000717515"/>
    </source>
</evidence>
<evidence type="ECO:0000259" key="17">
    <source>
        <dbReference type="PROSITE" id="PS51800"/>
    </source>
</evidence>
<evidence type="ECO:0000256" key="4">
    <source>
        <dbReference type="ARBA" id="ARBA00015883"/>
    </source>
</evidence>
<evidence type="ECO:0000256" key="6">
    <source>
        <dbReference type="ARBA" id="ARBA00022679"/>
    </source>
</evidence>
<dbReference type="InterPro" id="IPR021721">
    <property type="entry name" value="Znf_CCCH-type_TRM13"/>
</dbReference>
<evidence type="ECO:0000256" key="10">
    <source>
        <dbReference type="ARBA" id="ARBA00022771"/>
    </source>
</evidence>
<evidence type="ECO:0000256" key="14">
    <source>
        <dbReference type="ARBA" id="ARBA00049393"/>
    </source>
</evidence>
<dbReference type="AlphaFoldDB" id="A0A9P8A6V9"/>
<comment type="caution">
    <text evidence="18">The sequence shown here is derived from an EMBL/GenBank/DDBJ whole genome shotgun (WGS) entry which is preliminary data.</text>
</comment>
<proteinExistence type="inferred from homology"/>
<evidence type="ECO:0000256" key="9">
    <source>
        <dbReference type="ARBA" id="ARBA00022723"/>
    </source>
</evidence>
<evidence type="ECO:0000256" key="13">
    <source>
        <dbReference type="ARBA" id="ARBA00048635"/>
    </source>
</evidence>
<evidence type="ECO:0000256" key="16">
    <source>
        <dbReference type="SAM" id="MobiDB-lite"/>
    </source>
</evidence>
<dbReference type="EC" id="2.1.1.225" evidence="3 15"/>
<comment type="catalytic activity">
    <reaction evidence="12 15">
        <text>cytidine(4) in tRNA(Pro) + S-adenosyl-L-methionine = 2'-O-methylcytidine(4) in tRNA(Pro) + S-adenosyl-L-homocysteine + H(+)</text>
        <dbReference type="Rhea" id="RHEA:32767"/>
        <dbReference type="Rhea" id="RHEA-COMP:10397"/>
        <dbReference type="Rhea" id="RHEA-COMP:10398"/>
        <dbReference type="ChEBI" id="CHEBI:15378"/>
        <dbReference type="ChEBI" id="CHEBI:57856"/>
        <dbReference type="ChEBI" id="CHEBI:59789"/>
        <dbReference type="ChEBI" id="CHEBI:74495"/>
        <dbReference type="ChEBI" id="CHEBI:82748"/>
        <dbReference type="EC" id="2.1.1.225"/>
    </reaction>
</comment>
<comment type="catalytic activity">
    <reaction evidence="14 15">
        <text>adenosine(4) in tRNA(His) + S-adenosyl-L-methionine = 2'-O-methyladenosine(4) in tRNA(His) + S-adenosyl-L-homocysteine + H(+)</text>
        <dbReference type="Rhea" id="RHEA:43196"/>
        <dbReference type="Rhea" id="RHEA-COMP:10401"/>
        <dbReference type="Rhea" id="RHEA-COMP:10402"/>
        <dbReference type="ChEBI" id="CHEBI:15378"/>
        <dbReference type="ChEBI" id="CHEBI:57856"/>
        <dbReference type="ChEBI" id="CHEBI:59789"/>
        <dbReference type="ChEBI" id="CHEBI:74411"/>
        <dbReference type="ChEBI" id="CHEBI:74477"/>
        <dbReference type="EC" id="2.1.1.225"/>
    </reaction>
</comment>
<evidence type="ECO:0000313" key="18">
    <source>
        <dbReference type="EMBL" id="KAG9323910.1"/>
    </source>
</evidence>